<reference evidence="1" key="1">
    <citation type="submission" date="2016-03" db="EMBL/GenBank/DDBJ databases">
        <title>Mechanisms controlling the formation of the plant cell surface in tip-growing cells are functionally conserved among land plants.</title>
        <authorList>
            <person name="Honkanen S."/>
            <person name="Jones V.A."/>
            <person name="Morieri G."/>
            <person name="Champion C."/>
            <person name="Hetherington A.J."/>
            <person name="Kelly S."/>
            <person name="Saint-Marcoux D."/>
            <person name="Proust H."/>
            <person name="Prescott H."/>
            <person name="Dolan L."/>
        </authorList>
    </citation>
    <scope>NUCLEOTIDE SEQUENCE [LARGE SCALE GENOMIC DNA]</scope>
    <source>
        <tissue evidence="1">Whole gametophyte</tissue>
    </source>
</reference>
<name>A0A176VQ87_MARPO</name>
<sequence>MVPHCKSPVREYFQKVCYVGPDRLAKQLWNPAEGEAVKLKVEIAAQILMTFHLDSKSHEWLSPESEPVYWDLQPAKSMEGLDP</sequence>
<gene>
    <name evidence="1" type="ORF">AXG93_1544s1020</name>
</gene>
<dbReference type="EMBL" id="LVLJ01002948">
    <property type="protein sequence ID" value="OAE23068.1"/>
    <property type="molecule type" value="Genomic_DNA"/>
</dbReference>
<organism evidence="1 2">
    <name type="scientific">Marchantia polymorpha subsp. ruderalis</name>
    <dbReference type="NCBI Taxonomy" id="1480154"/>
    <lineage>
        <taxon>Eukaryota</taxon>
        <taxon>Viridiplantae</taxon>
        <taxon>Streptophyta</taxon>
        <taxon>Embryophyta</taxon>
        <taxon>Marchantiophyta</taxon>
        <taxon>Marchantiopsida</taxon>
        <taxon>Marchantiidae</taxon>
        <taxon>Marchantiales</taxon>
        <taxon>Marchantiaceae</taxon>
        <taxon>Marchantia</taxon>
    </lineage>
</organism>
<dbReference type="Proteomes" id="UP000077202">
    <property type="component" value="Unassembled WGS sequence"/>
</dbReference>
<accession>A0A176VQ87</accession>
<evidence type="ECO:0000313" key="1">
    <source>
        <dbReference type="EMBL" id="OAE23068.1"/>
    </source>
</evidence>
<comment type="caution">
    <text evidence="1">The sequence shown here is derived from an EMBL/GenBank/DDBJ whole genome shotgun (WGS) entry which is preliminary data.</text>
</comment>
<evidence type="ECO:0000313" key="2">
    <source>
        <dbReference type="Proteomes" id="UP000077202"/>
    </source>
</evidence>
<keyword evidence="2" id="KW-1185">Reference proteome</keyword>
<dbReference type="AlphaFoldDB" id="A0A176VQ87"/>
<proteinExistence type="predicted"/>
<protein>
    <submittedName>
        <fullName evidence="1">Uncharacterized protein</fullName>
    </submittedName>
</protein>